<evidence type="ECO:0000313" key="3">
    <source>
        <dbReference type="Proteomes" id="UP000281738"/>
    </source>
</evidence>
<protein>
    <recommendedName>
        <fullName evidence="4">CU044_5270 family protein</fullName>
    </recommendedName>
</protein>
<dbReference type="Proteomes" id="UP000281738">
    <property type="component" value="Unassembled WGS sequence"/>
</dbReference>
<dbReference type="OrthoDB" id="130198at85009"/>
<keyword evidence="3" id="KW-1185">Reference proteome</keyword>
<reference evidence="2 3" key="1">
    <citation type="submission" date="2018-11" db="EMBL/GenBank/DDBJ databases">
        <title>Sequencing the genomes of 1000 actinobacteria strains.</title>
        <authorList>
            <person name="Klenk H.-P."/>
        </authorList>
    </citation>
    <scope>NUCLEOTIDE SEQUENCE [LARGE SCALE GENOMIC DNA]</scope>
    <source>
        <strain evidence="2 3">DSM 12652</strain>
    </source>
</reference>
<proteinExistence type="predicted"/>
<keyword evidence="1" id="KW-1133">Transmembrane helix</keyword>
<sequence>MDELALLERFRSDVEIDATALIRARRRVVRRALVNAPGRRRRYLLVTAAAAALAVAVTLVGAVGNGPTATPAAAAVLARAADSASSGREPAPGQYLHVRKVTTRWYDDGRETTVQERWIPGDGGEPRTYRDFEGDVYQDASPVPAIYSRRGLSTEALLTWLRRPSGDLRGDDAAYERVGEVLASDLAPVDFQAGLFDAMQHLEGVTVVDQDARFDAAAAVIIGRGGPLETQFAFDETSGQFIGMQGVGDPENGTPLSYKTSRTTDVVNGLPRRAGGDR</sequence>
<accession>A0A3N2CTN9</accession>
<evidence type="ECO:0008006" key="4">
    <source>
        <dbReference type="Google" id="ProtNLM"/>
    </source>
</evidence>
<feature type="transmembrane region" description="Helical" evidence="1">
    <location>
        <begin position="43"/>
        <end position="63"/>
    </location>
</feature>
<comment type="caution">
    <text evidence="2">The sequence shown here is derived from an EMBL/GenBank/DDBJ whole genome shotgun (WGS) entry which is preliminary data.</text>
</comment>
<keyword evidence="1" id="KW-0812">Transmembrane</keyword>
<gene>
    <name evidence="2" type="ORF">EDD33_1746</name>
</gene>
<dbReference type="EMBL" id="RKHO01000001">
    <property type="protein sequence ID" value="ROR90897.1"/>
    <property type="molecule type" value="Genomic_DNA"/>
</dbReference>
<evidence type="ECO:0000313" key="2">
    <source>
        <dbReference type="EMBL" id="ROR90897.1"/>
    </source>
</evidence>
<name>A0A3N2CTN9_9ACTN</name>
<organism evidence="2 3">
    <name type="scientific">Nocardioides aurantiacus</name>
    <dbReference type="NCBI Taxonomy" id="86796"/>
    <lineage>
        <taxon>Bacteria</taxon>
        <taxon>Bacillati</taxon>
        <taxon>Actinomycetota</taxon>
        <taxon>Actinomycetes</taxon>
        <taxon>Propionibacteriales</taxon>
        <taxon>Nocardioidaceae</taxon>
        <taxon>Nocardioides</taxon>
    </lineage>
</organism>
<evidence type="ECO:0000256" key="1">
    <source>
        <dbReference type="SAM" id="Phobius"/>
    </source>
</evidence>
<dbReference type="RefSeq" id="WP_123390111.1">
    <property type="nucleotide sequence ID" value="NZ_RKHO01000001.1"/>
</dbReference>
<dbReference type="AlphaFoldDB" id="A0A3N2CTN9"/>
<keyword evidence="1" id="KW-0472">Membrane</keyword>